<dbReference type="EMBL" id="CP134879">
    <property type="protein sequence ID" value="WNM25115.1"/>
    <property type="molecule type" value="Genomic_DNA"/>
</dbReference>
<keyword evidence="1" id="KW-1133">Transmembrane helix</keyword>
<accession>A0AA96FBA9</accession>
<evidence type="ECO:0000313" key="2">
    <source>
        <dbReference type="EMBL" id="WNM25115.1"/>
    </source>
</evidence>
<feature type="transmembrane region" description="Helical" evidence="1">
    <location>
        <begin position="12"/>
        <end position="33"/>
    </location>
</feature>
<keyword evidence="1" id="KW-0472">Membrane</keyword>
<name>A0AA96FBA9_9MICO</name>
<dbReference type="AlphaFoldDB" id="A0AA96FBA9"/>
<protein>
    <recommendedName>
        <fullName evidence="4">Heavy metal transporter</fullName>
    </recommendedName>
</protein>
<reference evidence="2 3" key="1">
    <citation type="submission" date="2023-09" db="EMBL/GenBank/DDBJ databases">
        <title>Demequina sp. a novel bacteria isolated from Capsicum annuum.</title>
        <authorList>
            <person name="Humaira Z."/>
            <person name="Lee J."/>
            <person name="Cho D."/>
        </authorList>
    </citation>
    <scope>NUCLEOTIDE SEQUENCE [LARGE SCALE GENOMIC DNA]</scope>
    <source>
        <strain evidence="2 3">OYTSA14</strain>
    </source>
</reference>
<evidence type="ECO:0000313" key="3">
    <source>
        <dbReference type="Proteomes" id="UP001304125"/>
    </source>
</evidence>
<dbReference type="RefSeq" id="WP_313499822.1">
    <property type="nucleotide sequence ID" value="NZ_CP134879.1"/>
</dbReference>
<evidence type="ECO:0008006" key="4">
    <source>
        <dbReference type="Google" id="ProtNLM"/>
    </source>
</evidence>
<dbReference type="Proteomes" id="UP001304125">
    <property type="component" value="Chromosome"/>
</dbReference>
<proteinExistence type="predicted"/>
<organism evidence="2 3">
    <name type="scientific">Demequina capsici</name>
    <dbReference type="NCBI Taxonomy" id="3075620"/>
    <lineage>
        <taxon>Bacteria</taxon>
        <taxon>Bacillati</taxon>
        <taxon>Actinomycetota</taxon>
        <taxon>Actinomycetes</taxon>
        <taxon>Micrococcales</taxon>
        <taxon>Demequinaceae</taxon>
        <taxon>Demequina</taxon>
    </lineage>
</organism>
<keyword evidence="1" id="KW-0812">Transmembrane</keyword>
<keyword evidence="3" id="KW-1185">Reference proteome</keyword>
<sequence>MAGRPRRRGARAIAFLTFAAVATAGVIWGPAWWERHGDRFSSERCTVTIEGTSHTLTAEQADNAAIIAARSAAAGLRARAATIALATAVQESGLRNISYGDRDSLGLFQQRPSQGWGTEEEILDVRYAADAFYAALQKVSGWEDLEITVAAQAVQRSAFPNAYADHEPEARLWATALRGYGGPAAVTCDISTPDASTAAAYADRIAADFGDGMYTVLVTGIGDATSVDVTADDGSATARDQFAAWAVATASTTGATAVTTSTSTWTVQDGMTATGDDSVGDAVRIDIRTAPQSS</sequence>
<gene>
    <name evidence="2" type="ORF">RN606_02920</name>
</gene>
<evidence type="ECO:0000256" key="1">
    <source>
        <dbReference type="SAM" id="Phobius"/>
    </source>
</evidence>